<evidence type="ECO:0000313" key="12">
    <source>
        <dbReference type="Proteomes" id="UP000254572"/>
    </source>
</evidence>
<dbReference type="PANTHER" id="PTHR20941">
    <property type="entry name" value="FOLATE SYNTHESIS PROTEINS"/>
    <property type="match status" value="1"/>
</dbReference>
<accession>A0A381E2U2</accession>
<comment type="function">
    <text evidence="9">Catalyzes the condensation of para-aminobenzoate (pABA) with 6-hydroxymethyl-7,8-dihydropterin diphosphate (DHPt-PP) to form 7,8-dihydropteroate (H2Pte), the immediate precursor of folate derivatives.</text>
</comment>
<dbReference type="PROSITE" id="PS00793">
    <property type="entry name" value="DHPS_2"/>
    <property type="match status" value="1"/>
</dbReference>
<evidence type="ECO:0000256" key="7">
    <source>
        <dbReference type="ARBA" id="ARBA00022842"/>
    </source>
</evidence>
<proteinExistence type="inferred from homology"/>
<evidence type="ECO:0000256" key="2">
    <source>
        <dbReference type="ARBA" id="ARBA00001946"/>
    </source>
</evidence>
<dbReference type="Pfam" id="PF00809">
    <property type="entry name" value="Pterin_bind"/>
    <property type="match status" value="1"/>
</dbReference>
<dbReference type="GO" id="GO:0046872">
    <property type="term" value="F:metal ion binding"/>
    <property type="evidence" value="ECO:0007669"/>
    <property type="project" value="UniProtKB-KW"/>
</dbReference>
<protein>
    <recommendedName>
        <fullName evidence="4 9">Dihydropteroate synthase</fullName>
        <shortName evidence="9">DHPS</shortName>
        <ecNumber evidence="4 9">2.5.1.15</ecNumber>
    </recommendedName>
    <alternativeName>
        <fullName evidence="9">Dihydropteroate pyrophosphorylase</fullName>
    </alternativeName>
</protein>
<organism evidence="11 12">
    <name type="scientific">Cardiobacterium valvarum</name>
    <dbReference type="NCBI Taxonomy" id="194702"/>
    <lineage>
        <taxon>Bacteria</taxon>
        <taxon>Pseudomonadati</taxon>
        <taxon>Pseudomonadota</taxon>
        <taxon>Gammaproteobacteria</taxon>
        <taxon>Cardiobacteriales</taxon>
        <taxon>Cardiobacteriaceae</taxon>
        <taxon>Cardiobacterium</taxon>
    </lineage>
</organism>
<evidence type="ECO:0000256" key="9">
    <source>
        <dbReference type="RuleBase" id="RU361205"/>
    </source>
</evidence>
<keyword evidence="12" id="KW-1185">Reference proteome</keyword>
<evidence type="ECO:0000256" key="3">
    <source>
        <dbReference type="ARBA" id="ARBA00004763"/>
    </source>
</evidence>
<gene>
    <name evidence="11" type="primary">folP</name>
    <name evidence="11" type="ORF">NCTC13294_00744</name>
</gene>
<dbReference type="PROSITE" id="PS50972">
    <property type="entry name" value="PTERIN_BINDING"/>
    <property type="match status" value="1"/>
</dbReference>
<keyword evidence="8 9" id="KW-0289">Folate biosynthesis</keyword>
<evidence type="ECO:0000256" key="1">
    <source>
        <dbReference type="ARBA" id="ARBA00000012"/>
    </source>
</evidence>
<dbReference type="InterPro" id="IPR011005">
    <property type="entry name" value="Dihydropteroate_synth-like_sf"/>
</dbReference>
<keyword evidence="5 9" id="KW-0808">Transferase</keyword>
<reference evidence="11 12" key="1">
    <citation type="submission" date="2018-06" db="EMBL/GenBank/DDBJ databases">
        <authorList>
            <consortium name="Pathogen Informatics"/>
            <person name="Doyle S."/>
        </authorList>
    </citation>
    <scope>NUCLEOTIDE SEQUENCE [LARGE SCALE GENOMIC DNA]</scope>
    <source>
        <strain evidence="11 12">NCTC13294</strain>
    </source>
</reference>
<dbReference type="RefSeq" id="WP_115610977.1">
    <property type="nucleotide sequence ID" value="NZ_JBHLZC010000001.1"/>
</dbReference>
<sequence>MRCGRYTLDLSKTNLMGVLNCTPDSFSDGGRYLDPTAALARARQMRAEGVDIIDIGAESTRPGAQEVPAEEEIARLTPIVRTLVADGQCPISIDTKKTAVMAAMLELGVDLINDVHGLEDDGAPALLTRYPHVAICLMHMRGMPDTMQQHTDYTDVVSEVDAYLKARVNACLEAGISADRLILDPGFGFGKTPAQNMALIRDCRRFSHERYPVLIGVSRKSTIGYYLDNAPVDARLYGSISLAALAAWQGAAIIRAHDIAATRDALRIANALRPTTQP</sequence>
<dbReference type="Gene3D" id="3.20.20.20">
    <property type="entry name" value="Dihydropteroate synthase-like"/>
    <property type="match status" value="1"/>
</dbReference>
<keyword evidence="6 9" id="KW-0479">Metal-binding</keyword>
<dbReference type="InterPro" id="IPR006390">
    <property type="entry name" value="DHP_synth_dom"/>
</dbReference>
<dbReference type="InterPro" id="IPR000489">
    <property type="entry name" value="Pterin-binding_dom"/>
</dbReference>
<evidence type="ECO:0000256" key="5">
    <source>
        <dbReference type="ARBA" id="ARBA00022679"/>
    </source>
</evidence>
<keyword evidence="7 9" id="KW-0460">Magnesium</keyword>
<dbReference type="OrthoDB" id="9811744at2"/>
<evidence type="ECO:0000256" key="6">
    <source>
        <dbReference type="ARBA" id="ARBA00022723"/>
    </source>
</evidence>
<evidence type="ECO:0000259" key="10">
    <source>
        <dbReference type="PROSITE" id="PS50972"/>
    </source>
</evidence>
<dbReference type="GO" id="GO:0005829">
    <property type="term" value="C:cytosol"/>
    <property type="evidence" value="ECO:0007669"/>
    <property type="project" value="TreeGrafter"/>
</dbReference>
<name>A0A381E2U2_9GAMM</name>
<dbReference type="AlphaFoldDB" id="A0A381E2U2"/>
<dbReference type="PANTHER" id="PTHR20941:SF1">
    <property type="entry name" value="FOLIC ACID SYNTHESIS PROTEIN FOL1"/>
    <property type="match status" value="1"/>
</dbReference>
<dbReference type="GO" id="GO:0046656">
    <property type="term" value="P:folic acid biosynthetic process"/>
    <property type="evidence" value="ECO:0007669"/>
    <property type="project" value="UniProtKB-KW"/>
</dbReference>
<evidence type="ECO:0000256" key="8">
    <source>
        <dbReference type="ARBA" id="ARBA00022909"/>
    </source>
</evidence>
<dbReference type="SUPFAM" id="SSF51717">
    <property type="entry name" value="Dihydropteroate synthetase-like"/>
    <property type="match status" value="1"/>
</dbReference>
<dbReference type="UniPathway" id="UPA00077">
    <property type="reaction ID" value="UER00156"/>
</dbReference>
<comment type="cofactor">
    <cofactor evidence="2 9">
        <name>Mg(2+)</name>
        <dbReference type="ChEBI" id="CHEBI:18420"/>
    </cofactor>
</comment>
<comment type="similarity">
    <text evidence="9">Belongs to the DHPS family.</text>
</comment>
<dbReference type="EMBL" id="UFUW01000001">
    <property type="protein sequence ID" value="SUX20449.1"/>
    <property type="molecule type" value="Genomic_DNA"/>
</dbReference>
<dbReference type="GO" id="GO:0004156">
    <property type="term" value="F:dihydropteroate synthase activity"/>
    <property type="evidence" value="ECO:0007669"/>
    <property type="project" value="UniProtKB-EC"/>
</dbReference>
<evidence type="ECO:0000313" key="11">
    <source>
        <dbReference type="EMBL" id="SUX20449.1"/>
    </source>
</evidence>
<dbReference type="InterPro" id="IPR045031">
    <property type="entry name" value="DHP_synth-like"/>
</dbReference>
<dbReference type="GO" id="GO:0046654">
    <property type="term" value="P:tetrahydrofolate biosynthetic process"/>
    <property type="evidence" value="ECO:0007669"/>
    <property type="project" value="UniProtKB-UniPathway"/>
</dbReference>
<evidence type="ECO:0000256" key="4">
    <source>
        <dbReference type="ARBA" id="ARBA00012458"/>
    </source>
</evidence>
<dbReference type="CDD" id="cd00739">
    <property type="entry name" value="DHPS"/>
    <property type="match status" value="1"/>
</dbReference>
<dbReference type="PROSITE" id="PS00792">
    <property type="entry name" value="DHPS_1"/>
    <property type="match status" value="1"/>
</dbReference>
<dbReference type="EC" id="2.5.1.15" evidence="4 9"/>
<comment type="pathway">
    <text evidence="3 9">Cofactor biosynthesis; tetrahydrofolate biosynthesis; 7,8-dihydrofolate from 2-amino-4-hydroxy-6-hydroxymethyl-7,8-dihydropteridine diphosphate and 4-aminobenzoate: step 1/2.</text>
</comment>
<dbReference type="Proteomes" id="UP000254572">
    <property type="component" value="Unassembled WGS sequence"/>
</dbReference>
<dbReference type="NCBIfam" id="TIGR01496">
    <property type="entry name" value="DHPS"/>
    <property type="match status" value="1"/>
</dbReference>
<comment type="catalytic activity">
    <reaction evidence="1">
        <text>(7,8-dihydropterin-6-yl)methyl diphosphate + 4-aminobenzoate = 7,8-dihydropteroate + diphosphate</text>
        <dbReference type="Rhea" id="RHEA:19949"/>
        <dbReference type="ChEBI" id="CHEBI:17836"/>
        <dbReference type="ChEBI" id="CHEBI:17839"/>
        <dbReference type="ChEBI" id="CHEBI:33019"/>
        <dbReference type="ChEBI" id="CHEBI:72950"/>
        <dbReference type="EC" id="2.5.1.15"/>
    </reaction>
</comment>
<feature type="domain" description="Pterin-binding" evidence="10">
    <location>
        <begin position="13"/>
        <end position="267"/>
    </location>
</feature>